<feature type="domain" description="Thiamine pyrophosphate enzyme N-terminal TPP-binding" evidence="5">
    <location>
        <begin position="27"/>
        <end position="136"/>
    </location>
</feature>
<evidence type="ECO:0000313" key="7">
    <source>
        <dbReference type="Proteomes" id="UP000642070"/>
    </source>
</evidence>
<protein>
    <submittedName>
        <fullName evidence="6">Acetolactate synthase</fullName>
    </submittedName>
</protein>
<dbReference type="CDD" id="cd07035">
    <property type="entry name" value="TPP_PYR_POX_like"/>
    <property type="match status" value="1"/>
</dbReference>
<dbReference type="GO" id="GO:0000287">
    <property type="term" value="F:magnesium ion binding"/>
    <property type="evidence" value="ECO:0007669"/>
    <property type="project" value="UniProtKB-ARBA"/>
</dbReference>
<reference evidence="6" key="2">
    <citation type="submission" date="2020-09" db="EMBL/GenBank/DDBJ databases">
        <authorList>
            <person name="Sun Q."/>
            <person name="Ohkuma M."/>
        </authorList>
    </citation>
    <scope>NUCLEOTIDE SEQUENCE</scope>
    <source>
        <strain evidence="6">JCM 19831</strain>
    </source>
</reference>
<comment type="similarity">
    <text evidence="1">Belongs to the TPP enzyme family.</text>
</comment>
<feature type="domain" description="Thiamine pyrophosphate enzyme TPP-binding" evidence="4">
    <location>
        <begin position="436"/>
        <end position="574"/>
    </location>
</feature>
<dbReference type="GO" id="GO:0005948">
    <property type="term" value="C:acetolactate synthase complex"/>
    <property type="evidence" value="ECO:0007669"/>
    <property type="project" value="TreeGrafter"/>
</dbReference>
<evidence type="ECO:0000256" key="1">
    <source>
        <dbReference type="ARBA" id="ARBA00007812"/>
    </source>
</evidence>
<dbReference type="InterPro" id="IPR012001">
    <property type="entry name" value="Thiamin_PyroP_enz_TPP-bd_dom"/>
</dbReference>
<dbReference type="SUPFAM" id="SSF52467">
    <property type="entry name" value="DHS-like NAD/FAD-binding domain"/>
    <property type="match status" value="1"/>
</dbReference>
<keyword evidence="7" id="KW-1185">Reference proteome</keyword>
<dbReference type="GO" id="GO:0009097">
    <property type="term" value="P:isoleucine biosynthetic process"/>
    <property type="evidence" value="ECO:0007669"/>
    <property type="project" value="TreeGrafter"/>
</dbReference>
<dbReference type="InterPro" id="IPR029061">
    <property type="entry name" value="THDP-binding"/>
</dbReference>
<dbReference type="GO" id="GO:0050660">
    <property type="term" value="F:flavin adenine dinucleotide binding"/>
    <property type="evidence" value="ECO:0007669"/>
    <property type="project" value="TreeGrafter"/>
</dbReference>
<gene>
    <name evidence="6" type="ORF">GCM10007977_054630</name>
</gene>
<name>A0A917TZI0_9ACTN</name>
<evidence type="ECO:0000259" key="4">
    <source>
        <dbReference type="Pfam" id="PF02775"/>
    </source>
</evidence>
<dbReference type="RefSeq" id="WP_190252801.1">
    <property type="nucleotide sequence ID" value="NZ_BMPI01000028.1"/>
</dbReference>
<dbReference type="SUPFAM" id="SSF52518">
    <property type="entry name" value="Thiamin diphosphate-binding fold (THDP-binding)"/>
    <property type="match status" value="2"/>
</dbReference>
<dbReference type="Gene3D" id="3.40.50.970">
    <property type="match status" value="2"/>
</dbReference>
<dbReference type="InterPro" id="IPR029035">
    <property type="entry name" value="DHS-like_NAD/FAD-binding_dom"/>
</dbReference>
<feature type="region of interest" description="Disordered" evidence="3">
    <location>
        <begin position="1"/>
        <end position="22"/>
    </location>
</feature>
<dbReference type="GO" id="GO:0009099">
    <property type="term" value="P:L-valine biosynthetic process"/>
    <property type="evidence" value="ECO:0007669"/>
    <property type="project" value="TreeGrafter"/>
</dbReference>
<evidence type="ECO:0000256" key="2">
    <source>
        <dbReference type="ARBA" id="ARBA00023052"/>
    </source>
</evidence>
<dbReference type="Pfam" id="PF02776">
    <property type="entry name" value="TPP_enzyme_N"/>
    <property type="match status" value="1"/>
</dbReference>
<organism evidence="6 7">
    <name type="scientific">Dactylosporangium sucinum</name>
    <dbReference type="NCBI Taxonomy" id="1424081"/>
    <lineage>
        <taxon>Bacteria</taxon>
        <taxon>Bacillati</taxon>
        <taxon>Actinomycetota</taxon>
        <taxon>Actinomycetes</taxon>
        <taxon>Micromonosporales</taxon>
        <taxon>Micromonosporaceae</taxon>
        <taxon>Dactylosporangium</taxon>
    </lineage>
</organism>
<sequence length="597" mass="63722">MTTTAAGQAASHRPNPHSLLRPRGTAVAGMLLETLARNGVDRLWFCSGSELVPLQEAAARARHHGIAVPQLAMTVHEHVAISAAMGESMVTGRPAAVVAHADLGPLNFGAELHTALRGQYPLVLISGYPATHPQRRTSQAFWNQQRWDQGGLFRQYTKWDYKLASYDDVGLVLARAMQVALTPPRGPVYLAVPAEVLAQDLAEGLVTGVDQLAVPRLGEGDGEGIREIARRILAARRPLILTDRVGTDAAAVAALDELAAEFAVSVVATRHRMNLRDDHRSRWGAPRLDEADTVLVLDHSLPWIPADRAPAAGTWIAFVGVDPICAQIPLYEFPADLRLFADLSAFLPALLEELRRQRTASAAERIAVRAEQHERARVRGFADRARAVSEAMAGPVITPTVLGAALNEITEPEDIFVEELGDTAGLVHRSVAGTLFMNGGSSLGWATSGAMGARLASGDRPTVCATGDGGYLFGVANAALWTQSRMDAPVLTVIANNRGYRTGTSHVDSYYPDGYASRAGDYNGGSIDPPPDYGAEARAAGAFGARATTPAELREALRAARDAVERRRVPAVVDAWMPNHLGHLEAASTDAHGGGTR</sequence>
<dbReference type="InterPro" id="IPR045229">
    <property type="entry name" value="TPP_enz"/>
</dbReference>
<evidence type="ECO:0000256" key="3">
    <source>
        <dbReference type="SAM" id="MobiDB-lite"/>
    </source>
</evidence>
<dbReference type="PANTHER" id="PTHR18968">
    <property type="entry name" value="THIAMINE PYROPHOSPHATE ENZYMES"/>
    <property type="match status" value="1"/>
</dbReference>
<dbReference type="AlphaFoldDB" id="A0A917TZI0"/>
<dbReference type="NCBIfam" id="NF006203">
    <property type="entry name" value="PRK08327.1"/>
    <property type="match status" value="1"/>
</dbReference>
<proteinExistence type="inferred from homology"/>
<evidence type="ECO:0000313" key="6">
    <source>
        <dbReference type="EMBL" id="GGM45960.1"/>
    </source>
</evidence>
<keyword evidence="2" id="KW-0786">Thiamine pyrophosphate</keyword>
<dbReference type="GO" id="GO:0003984">
    <property type="term" value="F:acetolactate synthase activity"/>
    <property type="evidence" value="ECO:0007669"/>
    <property type="project" value="TreeGrafter"/>
</dbReference>
<accession>A0A917TZI0</accession>
<dbReference type="EMBL" id="BMPI01000028">
    <property type="protein sequence ID" value="GGM45960.1"/>
    <property type="molecule type" value="Genomic_DNA"/>
</dbReference>
<comment type="caution">
    <text evidence="6">The sequence shown here is derived from an EMBL/GenBank/DDBJ whole genome shotgun (WGS) entry which is preliminary data.</text>
</comment>
<reference evidence="6" key="1">
    <citation type="journal article" date="2014" name="Int. J. Syst. Evol. Microbiol.">
        <title>Complete genome sequence of Corynebacterium casei LMG S-19264T (=DSM 44701T), isolated from a smear-ripened cheese.</title>
        <authorList>
            <consortium name="US DOE Joint Genome Institute (JGI-PGF)"/>
            <person name="Walter F."/>
            <person name="Albersmeier A."/>
            <person name="Kalinowski J."/>
            <person name="Ruckert C."/>
        </authorList>
    </citation>
    <scope>NUCLEOTIDE SEQUENCE</scope>
    <source>
        <strain evidence="6">JCM 19831</strain>
    </source>
</reference>
<dbReference type="Proteomes" id="UP000642070">
    <property type="component" value="Unassembled WGS sequence"/>
</dbReference>
<dbReference type="GO" id="GO:0030976">
    <property type="term" value="F:thiamine pyrophosphate binding"/>
    <property type="evidence" value="ECO:0007669"/>
    <property type="project" value="InterPro"/>
</dbReference>
<dbReference type="PANTHER" id="PTHR18968:SF13">
    <property type="entry name" value="ACETOLACTATE SYNTHASE CATALYTIC SUBUNIT, MITOCHONDRIAL"/>
    <property type="match status" value="1"/>
</dbReference>
<evidence type="ECO:0000259" key="5">
    <source>
        <dbReference type="Pfam" id="PF02776"/>
    </source>
</evidence>
<dbReference type="Pfam" id="PF02775">
    <property type="entry name" value="TPP_enzyme_C"/>
    <property type="match status" value="1"/>
</dbReference>
<dbReference type="Gene3D" id="3.40.50.1220">
    <property type="entry name" value="TPP-binding domain"/>
    <property type="match status" value="1"/>
</dbReference>
<dbReference type="InterPro" id="IPR011766">
    <property type="entry name" value="TPP_enzyme_TPP-bd"/>
</dbReference>